<dbReference type="PANTHER" id="PTHR24264">
    <property type="entry name" value="TRYPSIN-RELATED"/>
    <property type="match status" value="1"/>
</dbReference>
<dbReference type="GO" id="GO:0006508">
    <property type="term" value="P:proteolysis"/>
    <property type="evidence" value="ECO:0007669"/>
    <property type="project" value="UniProtKB-KW"/>
</dbReference>
<reference evidence="13 14" key="1">
    <citation type="submission" date="2020-06" db="EMBL/GenBank/DDBJ databases">
        <authorList>
            <consortium name="Wellcome Sanger Institute Data Sharing"/>
        </authorList>
    </citation>
    <scope>NUCLEOTIDE SEQUENCE [LARGE SCALE GENOMIC DNA]</scope>
</reference>
<proteinExistence type="predicted"/>
<protein>
    <recommendedName>
        <fullName evidence="10">trypsin</fullName>
        <ecNumber evidence="10">3.4.21.4</ecNumber>
    </recommendedName>
</protein>
<dbReference type="Ensembl" id="ENSDCDT00010008147.1">
    <property type="protein sequence ID" value="ENSDCDP00010007760.1"/>
    <property type="gene ID" value="ENSDCDG00010003434.1"/>
</dbReference>
<feature type="domain" description="Peptidase S1" evidence="12">
    <location>
        <begin position="36"/>
        <end position="260"/>
    </location>
</feature>
<dbReference type="InterPro" id="IPR018114">
    <property type="entry name" value="TRYPSIN_HIS"/>
</dbReference>
<keyword evidence="5 11" id="KW-0378">Hydrolase</keyword>
<dbReference type="GO" id="GO:0004252">
    <property type="term" value="F:serine-type endopeptidase activity"/>
    <property type="evidence" value="ECO:0007669"/>
    <property type="project" value="UniProtKB-EC"/>
</dbReference>
<dbReference type="InterPro" id="IPR001314">
    <property type="entry name" value="Peptidase_S1A"/>
</dbReference>
<dbReference type="InterPro" id="IPR009003">
    <property type="entry name" value="Peptidase_S1_PA"/>
</dbReference>
<evidence type="ECO:0000256" key="8">
    <source>
        <dbReference type="ARBA" id="ARBA00023157"/>
    </source>
</evidence>
<dbReference type="InterPro" id="IPR001254">
    <property type="entry name" value="Trypsin_dom"/>
</dbReference>
<keyword evidence="7" id="KW-0865">Zymogen</keyword>
<dbReference type="InterPro" id="IPR043504">
    <property type="entry name" value="Peptidase_S1_PA_chymotrypsin"/>
</dbReference>
<evidence type="ECO:0000256" key="9">
    <source>
        <dbReference type="ARBA" id="ARBA00036320"/>
    </source>
</evidence>
<comment type="catalytic activity">
    <reaction evidence="9">
        <text>Preferential cleavage: Arg-|-Xaa, Lys-|-Xaa.</text>
        <dbReference type="EC" id="3.4.21.4"/>
    </reaction>
</comment>
<evidence type="ECO:0000256" key="2">
    <source>
        <dbReference type="ARBA" id="ARBA00022525"/>
    </source>
</evidence>
<name>A0AAY4AHV7_9TELE</name>
<dbReference type="AlphaFoldDB" id="A0AAY4AHV7"/>
<evidence type="ECO:0000256" key="1">
    <source>
        <dbReference type="ARBA" id="ARBA00004239"/>
    </source>
</evidence>
<reference evidence="13" key="3">
    <citation type="submission" date="2025-09" db="UniProtKB">
        <authorList>
            <consortium name="Ensembl"/>
        </authorList>
    </citation>
    <scope>IDENTIFICATION</scope>
</reference>
<dbReference type="Pfam" id="PF00089">
    <property type="entry name" value="Trypsin"/>
    <property type="match status" value="1"/>
</dbReference>
<evidence type="ECO:0000256" key="5">
    <source>
        <dbReference type="ARBA" id="ARBA00022801"/>
    </source>
</evidence>
<dbReference type="PANTHER" id="PTHR24264:SF7">
    <property type="entry name" value="TRYPSIN-2-LIKE"/>
    <property type="match status" value="1"/>
</dbReference>
<evidence type="ECO:0000313" key="14">
    <source>
        <dbReference type="Proteomes" id="UP000694580"/>
    </source>
</evidence>
<evidence type="ECO:0000256" key="10">
    <source>
        <dbReference type="ARBA" id="ARBA00038868"/>
    </source>
</evidence>
<keyword evidence="8" id="KW-1015">Disulfide bond</keyword>
<dbReference type="FunFam" id="2.40.10.10:FF:000008">
    <property type="entry name" value="Cationic trypsin"/>
    <property type="match status" value="1"/>
</dbReference>
<dbReference type="PROSITE" id="PS00134">
    <property type="entry name" value="TRYPSIN_HIS"/>
    <property type="match status" value="1"/>
</dbReference>
<dbReference type="FunFam" id="2.40.10.10:FF:000005">
    <property type="entry name" value="Serine protease 37"/>
    <property type="match status" value="1"/>
</dbReference>
<dbReference type="PRINTS" id="PR00722">
    <property type="entry name" value="CHYMOTRYPSIN"/>
</dbReference>
<dbReference type="EC" id="3.4.21.4" evidence="10"/>
<dbReference type="SUPFAM" id="SSF50494">
    <property type="entry name" value="Trypsin-like serine proteases"/>
    <property type="match status" value="1"/>
</dbReference>
<gene>
    <name evidence="13" type="primary">LOC114789782</name>
</gene>
<organism evidence="13 14">
    <name type="scientific">Denticeps clupeoides</name>
    <name type="common">denticle herring</name>
    <dbReference type="NCBI Taxonomy" id="299321"/>
    <lineage>
        <taxon>Eukaryota</taxon>
        <taxon>Metazoa</taxon>
        <taxon>Chordata</taxon>
        <taxon>Craniata</taxon>
        <taxon>Vertebrata</taxon>
        <taxon>Euteleostomi</taxon>
        <taxon>Actinopterygii</taxon>
        <taxon>Neopterygii</taxon>
        <taxon>Teleostei</taxon>
        <taxon>Clupei</taxon>
        <taxon>Clupeiformes</taxon>
        <taxon>Denticipitoidei</taxon>
        <taxon>Denticipitidae</taxon>
        <taxon>Denticeps</taxon>
    </lineage>
</organism>
<dbReference type="Gene3D" id="2.40.10.10">
    <property type="entry name" value="Trypsin-like serine proteases"/>
    <property type="match status" value="3"/>
</dbReference>
<comment type="subcellular location">
    <subcellularLocation>
        <location evidence="1">Secreted</location>
        <location evidence="1">Extracellular space</location>
    </subcellularLocation>
</comment>
<evidence type="ECO:0000313" key="13">
    <source>
        <dbReference type="Ensembl" id="ENSDCDP00010007760.1"/>
    </source>
</evidence>
<dbReference type="Proteomes" id="UP000694580">
    <property type="component" value="Chromosome 5"/>
</dbReference>
<evidence type="ECO:0000259" key="12">
    <source>
        <dbReference type="PROSITE" id="PS50240"/>
    </source>
</evidence>
<dbReference type="InterPro" id="IPR033116">
    <property type="entry name" value="TRYPSIN_SER"/>
</dbReference>
<dbReference type="GO" id="GO:0007586">
    <property type="term" value="P:digestion"/>
    <property type="evidence" value="ECO:0007669"/>
    <property type="project" value="UniProtKB-KW"/>
</dbReference>
<dbReference type="PROSITE" id="PS00135">
    <property type="entry name" value="TRYPSIN_SER"/>
    <property type="match status" value="1"/>
</dbReference>
<sequence>MQKGEAVPSVYIYIHISYLTIFMVTWRDEACLDDKIIGGYECEPHSQPWQVYLTFDDGQRWCGASMINELWAVSAAHCYKPPHRLTLHLGEHHIFEEEGTEQRIRPEKVIAHPKYNDFSFNNDIMLIKLSTPATFNDNVKPIPLATSCPQTGDQCLVSGWGNLITSGVNYASVLQCLDLPVLSHSSCKAAYGNKITDNMFCAGFIEGSKDSCQGDSGGPLVCNGELHGVVSWGYGCAQSGYPGVYVKVCNYIDWVKSTIANN</sequence>
<evidence type="ECO:0000256" key="3">
    <source>
        <dbReference type="ARBA" id="ARBA00022670"/>
    </source>
</evidence>
<reference evidence="13" key="2">
    <citation type="submission" date="2025-08" db="UniProtKB">
        <authorList>
            <consortium name="Ensembl"/>
        </authorList>
    </citation>
    <scope>IDENTIFICATION</scope>
</reference>
<dbReference type="GO" id="GO:0005615">
    <property type="term" value="C:extracellular space"/>
    <property type="evidence" value="ECO:0007669"/>
    <property type="project" value="TreeGrafter"/>
</dbReference>
<evidence type="ECO:0000256" key="4">
    <source>
        <dbReference type="ARBA" id="ARBA00022757"/>
    </source>
</evidence>
<dbReference type="PROSITE" id="PS50240">
    <property type="entry name" value="TRYPSIN_DOM"/>
    <property type="match status" value="1"/>
</dbReference>
<dbReference type="SMART" id="SM00020">
    <property type="entry name" value="Tryp_SPc"/>
    <property type="match status" value="1"/>
</dbReference>
<keyword evidence="2" id="KW-0964">Secreted</keyword>
<dbReference type="InterPro" id="IPR050127">
    <property type="entry name" value="Serine_Proteases_S1"/>
</dbReference>
<evidence type="ECO:0000256" key="11">
    <source>
        <dbReference type="RuleBase" id="RU363034"/>
    </source>
</evidence>
<evidence type="ECO:0000256" key="7">
    <source>
        <dbReference type="ARBA" id="ARBA00023145"/>
    </source>
</evidence>
<accession>A0AAY4AHV7</accession>
<dbReference type="CDD" id="cd00190">
    <property type="entry name" value="Tryp_SPc"/>
    <property type="match status" value="1"/>
</dbReference>
<dbReference type="GeneTree" id="ENSGT01050000244883"/>
<keyword evidence="6 11" id="KW-0720">Serine protease</keyword>
<evidence type="ECO:0000256" key="6">
    <source>
        <dbReference type="ARBA" id="ARBA00022825"/>
    </source>
</evidence>
<keyword evidence="14" id="KW-1185">Reference proteome</keyword>
<keyword evidence="3 11" id="KW-0645">Protease</keyword>
<keyword evidence="4" id="KW-0222">Digestion</keyword>